<keyword evidence="3" id="KW-1185">Reference proteome</keyword>
<reference evidence="2 3" key="1">
    <citation type="journal article" date="2019" name="Mol. Ecol. Resour.">
        <title>Chromosome-level genome assembly of Triplophysa tibetana, a fish adapted to the harsh high-altitude environment of the Tibetan Plateau.</title>
        <authorList>
            <person name="Yang X."/>
            <person name="Liu H."/>
            <person name="Ma Z."/>
            <person name="Zou Y."/>
            <person name="Zou M."/>
            <person name="Mao Y."/>
            <person name="Li X."/>
            <person name="Wang H."/>
            <person name="Chen T."/>
            <person name="Wang W."/>
            <person name="Yang R."/>
        </authorList>
    </citation>
    <scope>NUCLEOTIDE SEQUENCE [LARGE SCALE GENOMIC DNA]</scope>
    <source>
        <strain evidence="2">TTIB1903HZAU</strain>
        <tissue evidence="2">Muscle</tissue>
    </source>
</reference>
<keyword evidence="1" id="KW-0812">Transmembrane</keyword>
<dbReference type="AlphaFoldDB" id="A0A5A9PAG3"/>
<name>A0A5A9PAG3_9TELE</name>
<keyword evidence="1" id="KW-1133">Transmembrane helix</keyword>
<dbReference type="EMBL" id="SOYY01000008">
    <property type="protein sequence ID" value="KAA0718019.1"/>
    <property type="molecule type" value="Genomic_DNA"/>
</dbReference>
<organism evidence="2 3">
    <name type="scientific">Triplophysa tibetana</name>
    <dbReference type="NCBI Taxonomy" id="1572043"/>
    <lineage>
        <taxon>Eukaryota</taxon>
        <taxon>Metazoa</taxon>
        <taxon>Chordata</taxon>
        <taxon>Craniata</taxon>
        <taxon>Vertebrata</taxon>
        <taxon>Euteleostomi</taxon>
        <taxon>Actinopterygii</taxon>
        <taxon>Neopterygii</taxon>
        <taxon>Teleostei</taxon>
        <taxon>Ostariophysi</taxon>
        <taxon>Cypriniformes</taxon>
        <taxon>Nemacheilidae</taxon>
        <taxon>Triplophysa</taxon>
    </lineage>
</organism>
<gene>
    <name evidence="2" type="ORF">E1301_Tti001387</name>
</gene>
<accession>A0A5A9PAG3</accession>
<protein>
    <submittedName>
        <fullName evidence="2">Uncharacterized protein</fullName>
    </submittedName>
</protein>
<dbReference type="Proteomes" id="UP000324632">
    <property type="component" value="Chromosome 8"/>
</dbReference>
<sequence>MLSAWIQRDQSPAAFLTLALLYGTFAIHADGWMMGKKDNLMKSNRGVDGRMRIEKRETLHPTGVYGSWVVVEVGRGAESDRVYRRMTQ</sequence>
<evidence type="ECO:0000256" key="1">
    <source>
        <dbReference type="SAM" id="Phobius"/>
    </source>
</evidence>
<keyword evidence="1" id="KW-0472">Membrane</keyword>
<proteinExistence type="predicted"/>
<feature type="transmembrane region" description="Helical" evidence="1">
    <location>
        <begin position="12"/>
        <end position="33"/>
    </location>
</feature>
<evidence type="ECO:0000313" key="3">
    <source>
        <dbReference type="Proteomes" id="UP000324632"/>
    </source>
</evidence>
<evidence type="ECO:0000313" key="2">
    <source>
        <dbReference type="EMBL" id="KAA0718019.1"/>
    </source>
</evidence>
<comment type="caution">
    <text evidence="2">The sequence shown here is derived from an EMBL/GenBank/DDBJ whole genome shotgun (WGS) entry which is preliminary data.</text>
</comment>